<dbReference type="STRING" id="28083.Lbir_2935"/>
<dbReference type="Proteomes" id="UP000255066">
    <property type="component" value="Unassembled WGS sequence"/>
</dbReference>
<evidence type="ECO:0000256" key="1">
    <source>
        <dbReference type="ARBA" id="ARBA00022658"/>
    </source>
</evidence>
<dbReference type="Pfam" id="PF25390">
    <property type="entry name" value="WD40_RLD"/>
    <property type="match status" value="1"/>
</dbReference>
<dbReference type="SUPFAM" id="SSF50985">
    <property type="entry name" value="RCC1/BLIP-II"/>
    <property type="match status" value="2"/>
</dbReference>
<dbReference type="InterPro" id="IPR051553">
    <property type="entry name" value="Ran_GTPase-activating"/>
</dbReference>
<dbReference type="PANTHER" id="PTHR45982:SF1">
    <property type="entry name" value="REGULATOR OF CHROMOSOME CONDENSATION"/>
    <property type="match status" value="1"/>
</dbReference>
<evidence type="ECO:0000259" key="3">
    <source>
        <dbReference type="Pfam" id="PF25390"/>
    </source>
</evidence>
<accession>A0A378IFF1</accession>
<reference evidence="4 6" key="1">
    <citation type="submission" date="2015-11" db="EMBL/GenBank/DDBJ databases">
        <title>Genomic analysis of 38 Legionella species identifies large and diverse effector repertoires.</title>
        <authorList>
            <person name="Burstein D."/>
            <person name="Amaro F."/>
            <person name="Zusman T."/>
            <person name="Lifshitz Z."/>
            <person name="Cohen O."/>
            <person name="Gilbert J.A."/>
            <person name="Pupko T."/>
            <person name="Shuman H.A."/>
            <person name="Segal G."/>
        </authorList>
    </citation>
    <scope>NUCLEOTIDE SEQUENCE [LARGE SCALE GENOMIC DNA]</scope>
    <source>
        <strain evidence="4 6">CDC#1407-AL-14</strain>
    </source>
</reference>
<evidence type="ECO:0000256" key="2">
    <source>
        <dbReference type="ARBA" id="ARBA00022737"/>
    </source>
</evidence>
<evidence type="ECO:0000313" key="4">
    <source>
        <dbReference type="EMBL" id="KTC68333.1"/>
    </source>
</evidence>
<dbReference type="InterPro" id="IPR000408">
    <property type="entry name" value="Reg_chr_condens"/>
</dbReference>
<organism evidence="5 7">
    <name type="scientific">Legionella birminghamensis</name>
    <dbReference type="NCBI Taxonomy" id="28083"/>
    <lineage>
        <taxon>Bacteria</taxon>
        <taxon>Pseudomonadati</taxon>
        <taxon>Pseudomonadota</taxon>
        <taxon>Gammaproteobacteria</taxon>
        <taxon>Legionellales</taxon>
        <taxon>Legionellaceae</taxon>
        <taxon>Legionella</taxon>
    </lineage>
</organism>
<dbReference type="AlphaFoldDB" id="A0A378IFF1"/>
<evidence type="ECO:0000313" key="6">
    <source>
        <dbReference type="Proteomes" id="UP000054735"/>
    </source>
</evidence>
<dbReference type="PANTHER" id="PTHR45982">
    <property type="entry name" value="REGULATOR OF CHROMOSOME CONDENSATION"/>
    <property type="match status" value="1"/>
</dbReference>
<keyword evidence="5" id="KW-0812">Transmembrane</keyword>
<dbReference type="InterPro" id="IPR009091">
    <property type="entry name" value="RCC1/BLIP-II"/>
</dbReference>
<name>A0A378IFF1_9GAMM</name>
<keyword evidence="6" id="KW-1185">Reference proteome</keyword>
<keyword evidence="5" id="KW-0472">Membrane</keyword>
<dbReference type="RefSeq" id="WP_058524905.1">
    <property type="nucleotide sequence ID" value="NZ_CAAAHV010000010.1"/>
</dbReference>
<keyword evidence="2" id="KW-0677">Repeat</keyword>
<dbReference type="InterPro" id="IPR058923">
    <property type="entry name" value="RCC1-like_dom"/>
</dbReference>
<evidence type="ECO:0000313" key="5">
    <source>
        <dbReference type="EMBL" id="STX30954.1"/>
    </source>
</evidence>
<dbReference type="EMBL" id="LNXT01000048">
    <property type="protein sequence ID" value="KTC68333.1"/>
    <property type="molecule type" value="Genomic_DNA"/>
</dbReference>
<evidence type="ECO:0000313" key="7">
    <source>
        <dbReference type="Proteomes" id="UP000255066"/>
    </source>
</evidence>
<dbReference type="Proteomes" id="UP000054735">
    <property type="component" value="Unassembled WGS sequence"/>
</dbReference>
<sequence>MGTTQDKLMRLALWSLGAAGLMLNGSLHASTPLWTYSAPSPAVVTVAGAETATVSYTVTNLSARGKNLVLQPIPGITASACHLAGRLSSCQLTLTIQGSAIPPQGIHTGPVLCQQGNPNQCYQPALDKQLNVNRASGLGHLLLSQFGAPVSFLSLRPGDSGVLLLTNTGGRLVSALDIKFPFGWGSYFTNNCPTLLQPQQSCTLSYAIPTPSAVGVLNPLTIMAAGADNNINIPVSIQAIGAAKCWGLNRYGQLGSTTNSGNFNTNDSPLDVQTLSSGIVSLTEGTYHSCALLGTGAIKCWGVNISGQLGSTTNSGTFNPNNSPLDVQTLSSGVAAFAAGLNHTCALLATGSVKCWGDNSHGQLGSTINSGSSNPNNSPLDVQTLNSGVVAIIAGYYHTCALLNTGAVKCWGDNFYGQLGSTTNSGTANPNNSPLDVQTLSSGVVAITAGGYHTCALLNTGAVKCWGRNIYGQLGSTTNSGNNTPNNSPLNVQTLNSRVVALTAGLDHTCALLDTGAVKCWGLNFYGQLGSTTNSGNNNPNNSPLDVQTLSSGVVAITAGTYHSCALLDTGGLKCWGLNLYGQLGSTTNSGNGNPNNSPLDVQALIATGIFHNGSGEGHSCAIAAAP</sequence>
<dbReference type="GO" id="GO:0005085">
    <property type="term" value="F:guanyl-nucleotide exchange factor activity"/>
    <property type="evidence" value="ECO:0007669"/>
    <property type="project" value="TreeGrafter"/>
</dbReference>
<gene>
    <name evidence="4" type="ORF">Lbir_2935</name>
    <name evidence="5" type="ORF">NCTC12437_00721</name>
</gene>
<keyword evidence="1" id="KW-0344">Guanine-nucleotide releasing factor</keyword>
<dbReference type="GO" id="GO:0005737">
    <property type="term" value="C:cytoplasm"/>
    <property type="evidence" value="ECO:0007669"/>
    <property type="project" value="TreeGrafter"/>
</dbReference>
<proteinExistence type="predicted"/>
<dbReference type="PRINTS" id="PR00633">
    <property type="entry name" value="RCCNDNSATION"/>
</dbReference>
<dbReference type="PROSITE" id="PS50012">
    <property type="entry name" value="RCC1_3"/>
    <property type="match status" value="7"/>
</dbReference>
<dbReference type="EMBL" id="UGNW01000001">
    <property type="protein sequence ID" value="STX30954.1"/>
    <property type="molecule type" value="Genomic_DNA"/>
</dbReference>
<protein>
    <submittedName>
        <fullName evidence="5">Transmembrane protein (Fibronectin III domain and Gp5 C-terminal repeat)</fullName>
    </submittedName>
</protein>
<feature type="domain" description="RCC1-like" evidence="3">
    <location>
        <begin position="238"/>
        <end position="486"/>
    </location>
</feature>
<reference evidence="5 7" key="2">
    <citation type="submission" date="2018-06" db="EMBL/GenBank/DDBJ databases">
        <authorList>
            <consortium name="Pathogen Informatics"/>
            <person name="Doyle S."/>
        </authorList>
    </citation>
    <scope>NUCLEOTIDE SEQUENCE [LARGE SCALE GENOMIC DNA]</scope>
    <source>
        <strain evidence="5 7">NCTC12437</strain>
    </source>
</reference>
<dbReference type="Gene3D" id="2.130.10.30">
    <property type="entry name" value="Regulator of chromosome condensation 1/beta-lactamase-inhibitor protein II"/>
    <property type="match status" value="2"/>
</dbReference>
<dbReference type="Pfam" id="PF13540">
    <property type="entry name" value="RCC1_2"/>
    <property type="match status" value="2"/>
</dbReference>